<protein>
    <submittedName>
        <fullName evidence="1">Uncharacterized protein</fullName>
    </submittedName>
</protein>
<organism evidence="1 2">
    <name type="scientific">Elysia marginata</name>
    <dbReference type="NCBI Taxonomy" id="1093978"/>
    <lineage>
        <taxon>Eukaryota</taxon>
        <taxon>Metazoa</taxon>
        <taxon>Spiralia</taxon>
        <taxon>Lophotrochozoa</taxon>
        <taxon>Mollusca</taxon>
        <taxon>Gastropoda</taxon>
        <taxon>Heterobranchia</taxon>
        <taxon>Euthyneura</taxon>
        <taxon>Panpulmonata</taxon>
        <taxon>Sacoglossa</taxon>
        <taxon>Placobranchoidea</taxon>
        <taxon>Plakobranchidae</taxon>
        <taxon>Elysia</taxon>
    </lineage>
</organism>
<proteinExistence type="predicted"/>
<comment type="caution">
    <text evidence="1">The sequence shown here is derived from an EMBL/GenBank/DDBJ whole genome shotgun (WGS) entry which is preliminary data.</text>
</comment>
<dbReference type="AlphaFoldDB" id="A0AAV4IKD2"/>
<accession>A0AAV4IKD2</accession>
<name>A0AAV4IKD2_9GAST</name>
<evidence type="ECO:0000313" key="2">
    <source>
        <dbReference type="Proteomes" id="UP000762676"/>
    </source>
</evidence>
<reference evidence="1 2" key="1">
    <citation type="journal article" date="2021" name="Elife">
        <title>Chloroplast acquisition without the gene transfer in kleptoplastic sea slugs, Plakobranchus ocellatus.</title>
        <authorList>
            <person name="Maeda T."/>
            <person name="Takahashi S."/>
            <person name="Yoshida T."/>
            <person name="Shimamura S."/>
            <person name="Takaki Y."/>
            <person name="Nagai Y."/>
            <person name="Toyoda A."/>
            <person name="Suzuki Y."/>
            <person name="Arimoto A."/>
            <person name="Ishii H."/>
            <person name="Satoh N."/>
            <person name="Nishiyama T."/>
            <person name="Hasebe M."/>
            <person name="Maruyama T."/>
            <person name="Minagawa J."/>
            <person name="Obokata J."/>
            <person name="Shigenobu S."/>
        </authorList>
    </citation>
    <scope>NUCLEOTIDE SEQUENCE [LARGE SCALE GENOMIC DNA]</scope>
</reference>
<keyword evidence="2" id="KW-1185">Reference proteome</keyword>
<dbReference type="EMBL" id="BMAT01006342">
    <property type="protein sequence ID" value="GFS10607.1"/>
    <property type="molecule type" value="Genomic_DNA"/>
</dbReference>
<sequence length="121" mass="13486">MRGVGVRRGLNKNTVPMTWHCDDKSLGLTLGCIPTTPDLKHLRVQSLLTRSLVTGTNRARIHTWGSQIGLQRQVRRTQKYAERVTECSKTAKHLVAQFNKVLLQVIGIEDAPVRGITSGGW</sequence>
<gene>
    <name evidence="1" type="ORF">ElyMa_003065800</name>
</gene>
<evidence type="ECO:0000313" key="1">
    <source>
        <dbReference type="EMBL" id="GFS10607.1"/>
    </source>
</evidence>
<dbReference type="Proteomes" id="UP000762676">
    <property type="component" value="Unassembled WGS sequence"/>
</dbReference>